<accession>B7AUG0</accession>
<keyword evidence="1" id="KW-0812">Transmembrane</keyword>
<keyword evidence="3" id="KW-1185">Reference proteome</keyword>
<feature type="transmembrane region" description="Helical" evidence="1">
    <location>
        <begin position="86"/>
        <end position="107"/>
    </location>
</feature>
<dbReference type="STRING" id="483218.BACPEC_02358"/>
<comment type="caution">
    <text evidence="2">The sequence shown here is derived from an EMBL/GenBank/DDBJ whole genome shotgun (WGS) entry which is preliminary data.</text>
</comment>
<feature type="transmembrane region" description="Helical" evidence="1">
    <location>
        <begin position="141"/>
        <end position="160"/>
    </location>
</feature>
<dbReference type="AlphaFoldDB" id="B7AUG0"/>
<dbReference type="eggNOG" id="ENOG5032WPM">
    <property type="taxonomic scope" value="Bacteria"/>
</dbReference>
<feature type="transmembrane region" description="Helical" evidence="1">
    <location>
        <begin position="327"/>
        <end position="346"/>
    </location>
</feature>
<organism evidence="2 3">
    <name type="scientific">[Bacteroides] pectinophilus ATCC 43243</name>
    <dbReference type="NCBI Taxonomy" id="483218"/>
    <lineage>
        <taxon>Bacteria</taxon>
        <taxon>Bacillati</taxon>
        <taxon>Bacillota</taxon>
        <taxon>Clostridia</taxon>
        <taxon>Eubacteriales</taxon>
    </lineage>
</organism>
<proteinExistence type="predicted"/>
<protein>
    <recommendedName>
        <fullName evidence="4">Glycosyltransferase RgtA/B/C/D-like domain-containing protein</fullName>
    </recommendedName>
</protein>
<name>B7AUG0_9FIRM</name>
<feature type="transmembrane region" description="Helical" evidence="1">
    <location>
        <begin position="353"/>
        <end position="370"/>
    </location>
</feature>
<dbReference type="EMBL" id="ABVQ01000037">
    <property type="protein sequence ID" value="EEC55851.1"/>
    <property type="molecule type" value="Genomic_DNA"/>
</dbReference>
<evidence type="ECO:0000256" key="1">
    <source>
        <dbReference type="SAM" id="Phobius"/>
    </source>
</evidence>
<keyword evidence="1" id="KW-1133">Transmembrane helix</keyword>
<reference evidence="2 3" key="1">
    <citation type="submission" date="2008-11" db="EMBL/GenBank/DDBJ databases">
        <title>Draft genome sequence of Bacteroides pectinophilus (ATCC 43243).</title>
        <authorList>
            <person name="Sudarsanam P."/>
            <person name="Ley R."/>
            <person name="Guruge J."/>
            <person name="Turnbaugh P.J."/>
            <person name="Mahowald M."/>
            <person name="Liep D."/>
            <person name="Gordon J."/>
        </authorList>
    </citation>
    <scope>NUCLEOTIDE SEQUENCE [LARGE SCALE GENOMIC DNA]</scope>
    <source>
        <strain evidence="2 3">ATCC 43243</strain>
    </source>
</reference>
<evidence type="ECO:0000313" key="2">
    <source>
        <dbReference type="EMBL" id="EEC55851.1"/>
    </source>
</evidence>
<dbReference type="HOGENOM" id="CLU_028009_0_0_9"/>
<gene>
    <name evidence="2" type="ORF">BACPEC_02358</name>
</gene>
<feature type="transmembrane region" description="Helical" evidence="1">
    <location>
        <begin position="225"/>
        <end position="247"/>
    </location>
</feature>
<evidence type="ECO:0000313" key="3">
    <source>
        <dbReference type="Proteomes" id="UP000003136"/>
    </source>
</evidence>
<dbReference type="Proteomes" id="UP000003136">
    <property type="component" value="Unassembled WGS sequence"/>
</dbReference>
<feature type="transmembrane region" description="Helical" evidence="1">
    <location>
        <begin position="7"/>
        <end position="28"/>
    </location>
</feature>
<feature type="transmembrane region" description="Helical" evidence="1">
    <location>
        <begin position="294"/>
        <end position="315"/>
    </location>
</feature>
<evidence type="ECO:0008006" key="4">
    <source>
        <dbReference type="Google" id="ProtNLM"/>
    </source>
</evidence>
<feature type="transmembrane region" description="Helical" evidence="1">
    <location>
        <begin position="172"/>
        <end position="205"/>
    </location>
</feature>
<sequence length="530" mass="60028">MKKKELRFNLILMLILAAEIALSMYFTYKYGMNNVDADNSSEMVLSRLLADEGTFFSRNWFYSTELRVLNTQIVLSLLFRLTDNWLLVRTLGSGILMAIMVCAYLYMIRETGLGRCGKAAACVLVLPFCQCYQQFALFGLYYIPHVTISFVTAGLFAGIIKRHKGWQIKAVLAVALAAAAGLGGIRMLVVLYCPLVIAAFLLNYRMPACIQDIWRNIPAAVKTRAFVYSFILAAASGIGFIINTAVLSDIFTFKSFNGTEFSDADIFGRSDAILNGLMQFFGYKAGRRVMGPGLVANMLAVAGIVIAVYVMWTLIKKAELTSVYDRFIVLFFAADFCVNMFTFYFADMWEANGNYLIPFMMWLIPVFVIYINYKGIMTACGRVVAGLLAAMVVINSGMEYYEWKNTDINPGKEGIVKFLVNNGYERGYADFWDANVFTEYSQGQLKMCNIRTFDESFAALEWLMDKSYTEWNGDSKVFIVVDNAFSWENRDTLSYLDRRYMVASNNEYCVFAFDNDAQLAQIVERGKHRQ</sequence>
<keyword evidence="1" id="KW-0472">Membrane</keyword>
<reference evidence="2 3" key="2">
    <citation type="submission" date="2008-11" db="EMBL/GenBank/DDBJ databases">
        <authorList>
            <person name="Fulton L."/>
            <person name="Clifton S."/>
            <person name="Fulton B."/>
            <person name="Xu J."/>
            <person name="Minx P."/>
            <person name="Pepin K.H."/>
            <person name="Johnson M."/>
            <person name="Bhonagiri V."/>
            <person name="Nash W.E."/>
            <person name="Mardis E.R."/>
            <person name="Wilson R.K."/>
        </authorList>
    </citation>
    <scope>NUCLEOTIDE SEQUENCE [LARGE SCALE GENOMIC DNA]</scope>
    <source>
        <strain evidence="2 3">ATCC 43243</strain>
    </source>
</reference>